<dbReference type="RefSeq" id="WP_020892208.1">
    <property type="nucleotide sequence ID" value="NZ_BJYV01000001.1"/>
</dbReference>
<dbReference type="InterPro" id="IPR054579">
    <property type="entry name" value="GCE-like_dom"/>
</dbReference>
<keyword evidence="2" id="KW-0732">Signal</keyword>
<dbReference type="PANTHER" id="PTHR22946">
    <property type="entry name" value="DIENELACTONE HYDROLASE DOMAIN-CONTAINING PROTEIN-RELATED"/>
    <property type="match status" value="1"/>
</dbReference>
<dbReference type="EMBL" id="BJYV01000001">
    <property type="protein sequence ID" value="GEO19892.1"/>
    <property type="molecule type" value="Genomic_DNA"/>
</dbReference>
<keyword evidence="1" id="KW-0719">Serine esterase</keyword>
<name>A0A512C6P9_9BACT</name>
<dbReference type="SUPFAM" id="SSF53474">
    <property type="entry name" value="alpha/beta-Hydrolases"/>
    <property type="match status" value="1"/>
</dbReference>
<gene>
    <name evidence="5" type="ORF">CQA01_04260</name>
</gene>
<evidence type="ECO:0000313" key="6">
    <source>
        <dbReference type="Proteomes" id="UP000321301"/>
    </source>
</evidence>
<evidence type="ECO:0000259" key="4">
    <source>
        <dbReference type="Pfam" id="PF22244"/>
    </source>
</evidence>
<dbReference type="AlphaFoldDB" id="A0A512C6P9"/>
<dbReference type="InterPro" id="IPR029058">
    <property type="entry name" value="AB_hydrolase_fold"/>
</dbReference>
<evidence type="ECO:0000313" key="5">
    <source>
        <dbReference type="EMBL" id="GEO19892.1"/>
    </source>
</evidence>
<sequence>MTIRILLLSLIIVLPFYSFAQSLPVDSLKGYEVAGKIWPTSYGRNWEEANVGDYSLPDPLLDKTGQKITSSKSWEGSRRNEIMQDFSELMYGHTPEFNFKQNAEIVSVRKDALDGLATRTIINLRFFEDPSAPTIQLMLYLPNAAKEPVPVVMKMNWYGNSSLEKDPSIPHSTKWMRPIAEKGVVDNRVTEATRGINAYRFPNLKELMKRGYGLATFYYGDVEPDHIDGWKDGIRGYVMRTSGKSQLKPNEWGALGAWAWGMSRSLDYLQTVAAVDSDRVALIGHSRHGKAVLWAGAQDQRFAVVIANDSGEGGAALARRNFGENIAYSIGHASWRYCEQFRNYIDKADELPFDQHMLLSMIAPRPLYVASATDDLLADPKGEFLSTVHAGPVYELYGLKGLGTNEMPLPDTSIGNEIRYHIRSGDHDLTQFDWKQYLQFLDFRFNN</sequence>
<dbReference type="GO" id="GO:0052689">
    <property type="term" value="F:carboxylic ester hydrolase activity"/>
    <property type="evidence" value="ECO:0007669"/>
    <property type="project" value="UniProtKB-KW"/>
</dbReference>
<evidence type="ECO:0000256" key="2">
    <source>
        <dbReference type="ARBA" id="ARBA00022729"/>
    </source>
</evidence>
<organism evidence="5 6">
    <name type="scientific">Cyclobacterium qasimii</name>
    <dbReference type="NCBI Taxonomy" id="1350429"/>
    <lineage>
        <taxon>Bacteria</taxon>
        <taxon>Pseudomonadati</taxon>
        <taxon>Bacteroidota</taxon>
        <taxon>Cytophagia</taxon>
        <taxon>Cytophagales</taxon>
        <taxon>Cyclobacteriaceae</taxon>
        <taxon>Cyclobacterium</taxon>
    </lineage>
</organism>
<evidence type="ECO:0000256" key="3">
    <source>
        <dbReference type="ARBA" id="ARBA00022801"/>
    </source>
</evidence>
<evidence type="ECO:0000256" key="1">
    <source>
        <dbReference type="ARBA" id="ARBA00022487"/>
    </source>
</evidence>
<keyword evidence="3" id="KW-0378">Hydrolase</keyword>
<dbReference type="Pfam" id="PF22244">
    <property type="entry name" value="GCE_fung"/>
    <property type="match status" value="1"/>
</dbReference>
<dbReference type="Proteomes" id="UP000321301">
    <property type="component" value="Unassembled WGS sequence"/>
</dbReference>
<reference evidence="5 6" key="1">
    <citation type="submission" date="2019-07" db="EMBL/GenBank/DDBJ databases">
        <title>Whole genome shotgun sequence of Cyclobacterium qasimii NBRC 106168.</title>
        <authorList>
            <person name="Hosoyama A."/>
            <person name="Uohara A."/>
            <person name="Ohji S."/>
            <person name="Ichikawa N."/>
        </authorList>
    </citation>
    <scope>NUCLEOTIDE SEQUENCE [LARGE SCALE GENOMIC DNA]</scope>
    <source>
        <strain evidence="5 6">NBRC 106168</strain>
    </source>
</reference>
<dbReference type="Gene3D" id="3.40.50.1820">
    <property type="entry name" value="alpha/beta hydrolase"/>
    <property type="match status" value="1"/>
</dbReference>
<feature type="domain" description="4-O-methyl-glucuronoyl methylesterase-like" evidence="4">
    <location>
        <begin position="251"/>
        <end position="398"/>
    </location>
</feature>
<protein>
    <submittedName>
        <fullName evidence="5">Acetylxylan esterase</fullName>
    </submittedName>
</protein>
<comment type="caution">
    <text evidence="5">The sequence shown here is derived from an EMBL/GenBank/DDBJ whole genome shotgun (WGS) entry which is preliminary data.</text>
</comment>
<dbReference type="PANTHER" id="PTHR22946:SF0">
    <property type="entry name" value="DIENELACTONE HYDROLASE DOMAIN-CONTAINING PROTEIN"/>
    <property type="match status" value="1"/>
</dbReference>
<accession>A0A512C6P9</accession>
<proteinExistence type="predicted"/>
<keyword evidence="6" id="KW-1185">Reference proteome</keyword>
<dbReference type="InterPro" id="IPR050261">
    <property type="entry name" value="FrsA_esterase"/>
</dbReference>